<dbReference type="PANTHER" id="PTHR48218">
    <property type="entry name" value="F-BOX DOMAIN CONTAINING PROTEIN"/>
    <property type="match status" value="1"/>
</dbReference>
<evidence type="ECO:0000313" key="4">
    <source>
        <dbReference type="Proteomes" id="UP000324585"/>
    </source>
</evidence>
<dbReference type="EMBL" id="VRMN01000008">
    <property type="protein sequence ID" value="KAA8492791.1"/>
    <property type="molecule type" value="Genomic_DNA"/>
</dbReference>
<dbReference type="SUPFAM" id="SSF81383">
    <property type="entry name" value="F-box domain"/>
    <property type="match status" value="1"/>
</dbReference>
<organism evidence="3 4">
    <name type="scientific">Porphyridium purpureum</name>
    <name type="common">Red alga</name>
    <name type="synonym">Porphyridium cruentum</name>
    <dbReference type="NCBI Taxonomy" id="35688"/>
    <lineage>
        <taxon>Eukaryota</taxon>
        <taxon>Rhodophyta</taxon>
        <taxon>Bangiophyceae</taxon>
        <taxon>Porphyridiales</taxon>
        <taxon>Porphyridiaceae</taxon>
        <taxon>Porphyridium</taxon>
    </lineage>
</organism>
<dbReference type="InterPro" id="IPR036047">
    <property type="entry name" value="F-box-like_dom_sf"/>
</dbReference>
<dbReference type="Pfam" id="PF12937">
    <property type="entry name" value="F-box-like"/>
    <property type="match status" value="1"/>
</dbReference>
<dbReference type="Gene3D" id="1.20.1280.50">
    <property type="match status" value="1"/>
</dbReference>
<comment type="caution">
    <text evidence="3">The sequence shown here is derived from an EMBL/GenBank/DDBJ whole genome shotgun (WGS) entry which is preliminary data.</text>
</comment>
<proteinExistence type="predicted"/>
<sequence>MPDVGEAEGRLQGSHDDTERAAAGRAATAAHAQVSWAQLPEEVLVQVFAACGPDVEAFALRTAALVCKAWHAASRSNLLWKELCAKLWSDKVYIKDAIRGRPPMDAYRESLADSKREYLELDELVGFEWSFRFKAAAGEHWVETDPWWQEDGEAVRVKFGRDGRVMGRGQVHVTQQFRWRFVESSCGMVRRKGSFIRVNEFPCYIVSRHPNWGFILQSCWVLHTSFPMPHRGTDAFLEDENLTVTVEQQKDEANEYNARVTRYFFNFFGEGVDPEDRAGLVEQFLDSEEEDILNDFVQGSSDEYD</sequence>
<protein>
    <recommendedName>
        <fullName evidence="2">F-box domain-containing protein</fullName>
    </recommendedName>
</protein>
<evidence type="ECO:0000313" key="3">
    <source>
        <dbReference type="EMBL" id="KAA8492791.1"/>
    </source>
</evidence>
<evidence type="ECO:0000259" key="2">
    <source>
        <dbReference type="Pfam" id="PF12937"/>
    </source>
</evidence>
<dbReference type="Proteomes" id="UP000324585">
    <property type="component" value="Unassembled WGS sequence"/>
</dbReference>
<evidence type="ECO:0000256" key="1">
    <source>
        <dbReference type="SAM" id="MobiDB-lite"/>
    </source>
</evidence>
<dbReference type="InterPro" id="IPR001810">
    <property type="entry name" value="F-box_dom"/>
</dbReference>
<dbReference type="OrthoDB" id="760263at2759"/>
<keyword evidence="4" id="KW-1185">Reference proteome</keyword>
<dbReference type="OMA" id="WEMSNHL"/>
<reference evidence="4" key="1">
    <citation type="journal article" date="2019" name="Nat. Commun.">
        <title>Expansion of phycobilisome linker gene families in mesophilic red algae.</title>
        <authorList>
            <person name="Lee J."/>
            <person name="Kim D."/>
            <person name="Bhattacharya D."/>
            <person name="Yoon H.S."/>
        </authorList>
    </citation>
    <scope>NUCLEOTIDE SEQUENCE [LARGE SCALE GENOMIC DNA]</scope>
    <source>
        <strain evidence="4">CCMP 1328</strain>
    </source>
</reference>
<dbReference type="AlphaFoldDB" id="A0A5J4YMR8"/>
<feature type="domain" description="F-box" evidence="2">
    <location>
        <begin position="36"/>
        <end position="85"/>
    </location>
</feature>
<feature type="region of interest" description="Disordered" evidence="1">
    <location>
        <begin position="1"/>
        <end position="20"/>
    </location>
</feature>
<feature type="compositionally biased region" description="Basic and acidic residues" evidence="1">
    <location>
        <begin position="7"/>
        <end position="20"/>
    </location>
</feature>
<name>A0A5J4YMR8_PORPP</name>
<accession>A0A5J4YMR8</accession>
<gene>
    <name evidence="3" type="ORF">FVE85_9063</name>
</gene>
<dbReference type="PANTHER" id="PTHR48218:SF3">
    <property type="entry name" value="OS07G0170800 PROTEIN"/>
    <property type="match status" value="1"/>
</dbReference>